<keyword evidence="1" id="KW-0812">Transmembrane</keyword>
<reference evidence="2 3" key="1">
    <citation type="submission" date="2024-01" db="EMBL/GenBank/DDBJ databases">
        <title>A draft genome for the cacao thread blight pathogen Marasmiellus scandens.</title>
        <authorList>
            <person name="Baruah I.K."/>
            <person name="Leung J."/>
            <person name="Bukari Y."/>
            <person name="Amoako-Attah I."/>
            <person name="Meinhardt L.W."/>
            <person name="Bailey B.A."/>
            <person name="Cohen S.P."/>
        </authorList>
    </citation>
    <scope>NUCLEOTIDE SEQUENCE [LARGE SCALE GENOMIC DNA]</scope>
    <source>
        <strain evidence="2 3">GH-19</strain>
    </source>
</reference>
<accession>A0ABR1ISC0</accession>
<evidence type="ECO:0000256" key="1">
    <source>
        <dbReference type="SAM" id="Phobius"/>
    </source>
</evidence>
<evidence type="ECO:0008006" key="4">
    <source>
        <dbReference type="Google" id="ProtNLM"/>
    </source>
</evidence>
<feature type="transmembrane region" description="Helical" evidence="1">
    <location>
        <begin position="78"/>
        <end position="98"/>
    </location>
</feature>
<keyword evidence="1" id="KW-0472">Membrane</keyword>
<keyword evidence="1" id="KW-1133">Transmembrane helix</keyword>
<evidence type="ECO:0000313" key="2">
    <source>
        <dbReference type="EMBL" id="KAK7437122.1"/>
    </source>
</evidence>
<organism evidence="2 3">
    <name type="scientific">Marasmiellus scandens</name>
    <dbReference type="NCBI Taxonomy" id="2682957"/>
    <lineage>
        <taxon>Eukaryota</taxon>
        <taxon>Fungi</taxon>
        <taxon>Dikarya</taxon>
        <taxon>Basidiomycota</taxon>
        <taxon>Agaricomycotina</taxon>
        <taxon>Agaricomycetes</taxon>
        <taxon>Agaricomycetidae</taxon>
        <taxon>Agaricales</taxon>
        <taxon>Marasmiineae</taxon>
        <taxon>Omphalotaceae</taxon>
        <taxon>Marasmiellus</taxon>
    </lineage>
</organism>
<comment type="caution">
    <text evidence="2">The sequence shown here is derived from an EMBL/GenBank/DDBJ whole genome shotgun (WGS) entry which is preliminary data.</text>
</comment>
<feature type="transmembrane region" description="Helical" evidence="1">
    <location>
        <begin position="134"/>
        <end position="165"/>
    </location>
</feature>
<keyword evidence="3" id="KW-1185">Reference proteome</keyword>
<evidence type="ECO:0000313" key="3">
    <source>
        <dbReference type="Proteomes" id="UP001498398"/>
    </source>
</evidence>
<proteinExistence type="predicted"/>
<name>A0ABR1ISC0_9AGAR</name>
<dbReference type="EMBL" id="JBANRG010000088">
    <property type="protein sequence ID" value="KAK7437122.1"/>
    <property type="molecule type" value="Genomic_DNA"/>
</dbReference>
<dbReference type="Proteomes" id="UP001498398">
    <property type="component" value="Unassembled WGS sequence"/>
</dbReference>
<gene>
    <name evidence="2" type="ORF">VKT23_018745</name>
</gene>
<sequence>MYENRILYNRAGEPPTPRSPLSRLEPAFPTEAALLPHDAIKHRVESLAWFHHFYPYLKSAHTIASRMYADPEMSQSKVFRFSAPLLAFLVLLAMAAPFSRDGTSKAFDGTKMFYQEAGTEPVVEAVFQDLSLPIFLTTAGLGIVLALIILRLVVWALALGIQMFIQLDLESLRRSSLGSFEMGTGGLFM</sequence>
<protein>
    <recommendedName>
        <fullName evidence="4">Yip1 domain-containing protein</fullName>
    </recommendedName>
</protein>